<dbReference type="GO" id="GO:0030288">
    <property type="term" value="C:outer membrane-bounded periplasmic space"/>
    <property type="evidence" value="ECO:0007669"/>
    <property type="project" value="TreeGrafter"/>
</dbReference>
<dbReference type="SUPFAM" id="SSF52096">
    <property type="entry name" value="ClpP/crotonase"/>
    <property type="match status" value="1"/>
</dbReference>
<dbReference type="RefSeq" id="WP_013159205.1">
    <property type="nucleotide sequence ID" value="NC_014212.1"/>
</dbReference>
<evidence type="ECO:0000313" key="3">
    <source>
        <dbReference type="EMBL" id="ADH64671.1"/>
    </source>
</evidence>
<organism evidence="3 4">
    <name type="scientific">Allomeiothermus silvanus (strain ATCC 700542 / DSM 9946 / NBRC 106475 / NCIMB 13440 / VI-R2)</name>
    <name type="common">Thermus silvanus</name>
    <dbReference type="NCBI Taxonomy" id="526227"/>
    <lineage>
        <taxon>Bacteria</taxon>
        <taxon>Thermotogati</taxon>
        <taxon>Deinococcota</taxon>
        <taxon>Deinococci</taxon>
        <taxon>Thermales</taxon>
        <taxon>Thermaceae</taxon>
        <taxon>Allomeiothermus</taxon>
    </lineage>
</organism>
<dbReference type="Gene3D" id="3.30.750.44">
    <property type="match status" value="1"/>
</dbReference>
<proteinExistence type="predicted"/>
<name>D7BCT8_ALLS1</name>
<dbReference type="STRING" id="526227.Mesil_2829"/>
<dbReference type="SUPFAM" id="SSF50156">
    <property type="entry name" value="PDZ domain-like"/>
    <property type="match status" value="1"/>
</dbReference>
<feature type="domain" description="Tail specific protease" evidence="2">
    <location>
        <begin position="214"/>
        <end position="422"/>
    </location>
</feature>
<dbReference type="eggNOG" id="COG0793">
    <property type="taxonomic scope" value="Bacteria"/>
</dbReference>
<reference evidence="3 4" key="1">
    <citation type="journal article" date="2010" name="Stand. Genomic Sci.">
        <title>Complete genome sequence of Meiothermus silvanus type strain (VI-R2).</title>
        <authorList>
            <person name="Sikorski J."/>
            <person name="Tindall B.J."/>
            <person name="Lowry S."/>
            <person name="Lucas S."/>
            <person name="Nolan M."/>
            <person name="Copeland A."/>
            <person name="Glavina Del Rio T."/>
            <person name="Tice H."/>
            <person name="Cheng J.F."/>
            <person name="Han C."/>
            <person name="Pitluck S."/>
            <person name="Liolios K."/>
            <person name="Ivanova N."/>
            <person name="Mavromatis K."/>
            <person name="Mikhailova N."/>
            <person name="Pati A."/>
            <person name="Goodwin L."/>
            <person name="Chen A."/>
            <person name="Palaniappan K."/>
            <person name="Land M."/>
            <person name="Hauser L."/>
            <person name="Chang Y.J."/>
            <person name="Jeffries C.D."/>
            <person name="Rohde M."/>
            <person name="Goker M."/>
            <person name="Woyke T."/>
            <person name="Bristow J."/>
            <person name="Eisen J.A."/>
            <person name="Markowitz V."/>
            <person name="Hugenholtz P."/>
            <person name="Kyrpides N.C."/>
            <person name="Klenk H.P."/>
            <person name="Lapidus A."/>
        </authorList>
    </citation>
    <scope>NUCLEOTIDE SEQUENCE [LARGE SCALE GENOMIC DNA]</scope>
    <source>
        <strain evidence="4">ATCC 700542 / DSM 9946 / VI-R2</strain>
    </source>
</reference>
<dbReference type="Pfam" id="PF03572">
    <property type="entry name" value="Peptidase_S41"/>
    <property type="match status" value="1"/>
</dbReference>
<dbReference type="PANTHER" id="PTHR32060">
    <property type="entry name" value="TAIL-SPECIFIC PROTEASE"/>
    <property type="match status" value="1"/>
</dbReference>
<dbReference type="GO" id="GO:0006508">
    <property type="term" value="P:proteolysis"/>
    <property type="evidence" value="ECO:0007669"/>
    <property type="project" value="InterPro"/>
</dbReference>
<dbReference type="HOGENOM" id="CLU_048404_0_0_0"/>
<feature type="signal peptide" evidence="1">
    <location>
        <begin position="1"/>
        <end position="28"/>
    </location>
</feature>
<gene>
    <name evidence="3" type="ordered locus">Mesil_2829</name>
</gene>
<dbReference type="InterPro" id="IPR029045">
    <property type="entry name" value="ClpP/crotonase-like_dom_sf"/>
</dbReference>
<dbReference type="GO" id="GO:0008236">
    <property type="term" value="F:serine-type peptidase activity"/>
    <property type="evidence" value="ECO:0007669"/>
    <property type="project" value="InterPro"/>
</dbReference>
<dbReference type="Proteomes" id="UP000001916">
    <property type="component" value="Chromosome"/>
</dbReference>
<dbReference type="EMBL" id="CP002042">
    <property type="protein sequence ID" value="ADH64671.1"/>
    <property type="molecule type" value="Genomic_DNA"/>
</dbReference>
<evidence type="ECO:0000256" key="1">
    <source>
        <dbReference type="SAM" id="SignalP"/>
    </source>
</evidence>
<feature type="chain" id="PRO_5003093185" evidence="1">
    <location>
        <begin position="29"/>
        <end position="444"/>
    </location>
</feature>
<accession>D7BCT8</accession>
<sequence>MPFSKTPLGKALVPALGAVLAWLSTAQAAPPPTSLAQALFDQGTFFLGFYYNGPAPLPSFRELRRLYQPQLDQACASSKDRCGYEQAHRVLEDIIQKLGDPFTRFVSARELEDARRYEQGLGPVAPRIGVWARETPKGLVVVESFPGEPAFEAGLRRGDLITSLAGQPATLARLEELEALATPRSGVTLATPRSGGTAQNPFPLTYSRQGTSRSVNLTARVAQESMQPRYELLGKVAYLKVYHFYNSPQFSVAERVYEAARRAESAGAKGMILDLRDALTGYDVEALLAAGAFIPKAGFIYDWRFQGLDETVTLENGQVFSQREGQEREPERAVPNPYQAKLPLVVLVNRYTVNSAEMLAYFLQAAGRAKVVGEPTAGALGVSGDAEGPLISGDFISVSSLRMRALDQTPFPLKVTPDVLLPEDLEALSRGRDLVLEKALELLK</sequence>
<dbReference type="InterPro" id="IPR005151">
    <property type="entry name" value="Tail-specific_protease"/>
</dbReference>
<dbReference type="GO" id="GO:0004175">
    <property type="term" value="F:endopeptidase activity"/>
    <property type="evidence" value="ECO:0007669"/>
    <property type="project" value="TreeGrafter"/>
</dbReference>
<dbReference type="InterPro" id="IPR036034">
    <property type="entry name" value="PDZ_sf"/>
</dbReference>
<dbReference type="GO" id="GO:0007165">
    <property type="term" value="P:signal transduction"/>
    <property type="evidence" value="ECO:0007669"/>
    <property type="project" value="TreeGrafter"/>
</dbReference>
<evidence type="ECO:0000259" key="2">
    <source>
        <dbReference type="SMART" id="SM00245"/>
    </source>
</evidence>
<protein>
    <submittedName>
        <fullName evidence="3">Peptidase S41</fullName>
    </submittedName>
</protein>
<dbReference type="Gene3D" id="2.30.42.10">
    <property type="match status" value="1"/>
</dbReference>
<dbReference type="AlphaFoldDB" id="D7BCT8"/>
<dbReference type="SMART" id="SM00245">
    <property type="entry name" value="TSPc"/>
    <property type="match status" value="1"/>
</dbReference>
<dbReference type="Gene3D" id="3.90.226.10">
    <property type="entry name" value="2-enoyl-CoA Hydratase, Chain A, domain 1"/>
    <property type="match status" value="1"/>
</dbReference>
<keyword evidence="1" id="KW-0732">Signal</keyword>
<dbReference type="PANTHER" id="PTHR32060:SF30">
    <property type="entry name" value="CARBOXY-TERMINAL PROCESSING PROTEASE CTPA"/>
    <property type="match status" value="1"/>
</dbReference>
<evidence type="ECO:0000313" key="4">
    <source>
        <dbReference type="Proteomes" id="UP000001916"/>
    </source>
</evidence>
<keyword evidence="4" id="KW-1185">Reference proteome</keyword>
<dbReference type="KEGG" id="msv:Mesil_2829"/>
<dbReference type="OrthoDB" id="24023at2"/>